<evidence type="ECO:0000256" key="3">
    <source>
        <dbReference type="ARBA" id="ARBA00022801"/>
    </source>
</evidence>
<evidence type="ECO:0000256" key="4">
    <source>
        <dbReference type="ARBA" id="ARBA00022806"/>
    </source>
</evidence>
<dbReference type="AlphaFoldDB" id="A0AAN7FHG2"/>
<comment type="similarity">
    <text evidence="8">Belongs to the DExH box helicase family.</text>
</comment>
<keyword evidence="2" id="KW-0547">Nucleotide-binding</keyword>
<keyword evidence="12" id="KW-1185">Reference proteome</keyword>
<dbReference type="GO" id="GO:0003724">
    <property type="term" value="F:RNA helicase activity"/>
    <property type="evidence" value="ECO:0007669"/>
    <property type="project" value="UniProtKB-EC"/>
</dbReference>
<dbReference type="Pfam" id="PF04408">
    <property type="entry name" value="WHD_HA2"/>
    <property type="match status" value="1"/>
</dbReference>
<dbReference type="InterPro" id="IPR027417">
    <property type="entry name" value="P-loop_NTPase"/>
</dbReference>
<evidence type="ECO:0000313" key="12">
    <source>
        <dbReference type="Proteomes" id="UP001324115"/>
    </source>
</evidence>
<protein>
    <recommendedName>
        <fullName evidence="1">RNA helicase</fullName>
        <ecNumber evidence="1">3.6.4.13</ecNumber>
    </recommendedName>
</protein>
<dbReference type="SUPFAM" id="SSF52540">
    <property type="entry name" value="P-loop containing nucleoside triphosphate hydrolases"/>
    <property type="match status" value="1"/>
</dbReference>
<accession>A0AAN7FHG2</accession>
<dbReference type="PROSITE" id="PS51192">
    <property type="entry name" value="HELICASE_ATP_BIND_1"/>
    <property type="match status" value="1"/>
</dbReference>
<keyword evidence="3" id="KW-0378">Hydrolase</keyword>
<feature type="domain" description="Helicase ATP-binding" evidence="9">
    <location>
        <begin position="274"/>
        <end position="441"/>
    </location>
</feature>
<keyword evidence="4" id="KW-0347">Helicase</keyword>
<dbReference type="Gene3D" id="3.40.50.300">
    <property type="entry name" value="P-loop containing nucleotide triphosphate hydrolases"/>
    <property type="match status" value="2"/>
</dbReference>
<evidence type="ECO:0000313" key="11">
    <source>
        <dbReference type="EMBL" id="KAK4593565.1"/>
    </source>
</evidence>
<dbReference type="FunFam" id="1.20.120.1080:FF:000002">
    <property type="entry name" value="Putative ATP-dependent RNA helicase DHX36"/>
    <property type="match status" value="1"/>
</dbReference>
<dbReference type="GO" id="GO:0003723">
    <property type="term" value="F:RNA binding"/>
    <property type="evidence" value="ECO:0007669"/>
    <property type="project" value="UniProtKB-KW"/>
</dbReference>
<reference evidence="11 12" key="1">
    <citation type="journal article" date="2023" name="G3 (Bethesda)">
        <title>A haplotype-resolved chromosome-scale genome for Quercus rubra L. provides insights into the genetics of adaptive traits for red oak species.</title>
        <authorList>
            <person name="Kapoor B."/>
            <person name="Jenkins J."/>
            <person name="Schmutz J."/>
            <person name="Zhebentyayeva T."/>
            <person name="Kuelheim C."/>
            <person name="Coggeshall M."/>
            <person name="Heim C."/>
            <person name="Lasky J.R."/>
            <person name="Leites L."/>
            <person name="Islam-Faridi N."/>
            <person name="Romero-Severson J."/>
            <person name="DeLeo V.L."/>
            <person name="Lucas S.M."/>
            <person name="Lazic D."/>
            <person name="Gailing O."/>
            <person name="Carlson J."/>
            <person name="Staton M."/>
        </authorList>
    </citation>
    <scope>NUCLEOTIDE SEQUENCE [LARGE SCALE GENOMIC DNA]</scope>
    <source>
        <strain evidence="11">Pseudo-F2</strain>
    </source>
</reference>
<dbReference type="GO" id="GO:0005634">
    <property type="term" value="C:nucleus"/>
    <property type="evidence" value="ECO:0007669"/>
    <property type="project" value="TreeGrafter"/>
</dbReference>
<dbReference type="FunFam" id="3.40.50.300:FF:000526">
    <property type="entry name" value="DExH-box ATP-dependent RNA helicase DExH3"/>
    <property type="match status" value="1"/>
</dbReference>
<dbReference type="Gene3D" id="1.20.120.1080">
    <property type="match status" value="1"/>
</dbReference>
<dbReference type="PANTHER" id="PTHR18934">
    <property type="entry name" value="ATP-DEPENDENT RNA HELICASE"/>
    <property type="match status" value="1"/>
</dbReference>
<gene>
    <name evidence="11" type="ORF">RGQ29_017612</name>
</gene>
<dbReference type="EMBL" id="JAXUIC010000004">
    <property type="protein sequence ID" value="KAK4593565.1"/>
    <property type="molecule type" value="Genomic_DNA"/>
</dbReference>
<dbReference type="Pfam" id="PF00271">
    <property type="entry name" value="Helicase_C"/>
    <property type="match status" value="1"/>
</dbReference>
<dbReference type="PANTHER" id="PTHR18934:SF103">
    <property type="entry name" value="RNA HELICASE"/>
    <property type="match status" value="1"/>
</dbReference>
<dbReference type="CDD" id="cd18791">
    <property type="entry name" value="SF2_C_RHA"/>
    <property type="match status" value="1"/>
</dbReference>
<dbReference type="InterPro" id="IPR048333">
    <property type="entry name" value="HA2_WH"/>
</dbReference>
<evidence type="ECO:0000259" key="9">
    <source>
        <dbReference type="PROSITE" id="PS51192"/>
    </source>
</evidence>
<name>A0AAN7FHG2_QUERU</name>
<evidence type="ECO:0000256" key="2">
    <source>
        <dbReference type="ARBA" id="ARBA00022741"/>
    </source>
</evidence>
<dbReference type="PROSITE" id="PS51194">
    <property type="entry name" value="HELICASE_CTER"/>
    <property type="match status" value="1"/>
</dbReference>
<evidence type="ECO:0000256" key="5">
    <source>
        <dbReference type="ARBA" id="ARBA00022840"/>
    </source>
</evidence>
<dbReference type="EC" id="3.6.4.13" evidence="1"/>
<dbReference type="InterPro" id="IPR001650">
    <property type="entry name" value="Helicase_C-like"/>
</dbReference>
<keyword evidence="6" id="KW-0694">RNA-binding</keyword>
<dbReference type="Pfam" id="PF21010">
    <property type="entry name" value="HA2_C"/>
    <property type="match status" value="1"/>
</dbReference>
<dbReference type="CDD" id="cd17917">
    <property type="entry name" value="DEXHc_RHA-like"/>
    <property type="match status" value="1"/>
</dbReference>
<sequence>MQNPKAVVGLLFGYAKSISISNNAHNQSPHRPLLNLLLLLPFPPSSSSSSPYSSSVSNARYFFSNRGFCGYAAEQFSDDEYDCDFDNNKASSSVVNIDEWKWKLSMLLRSEKDQEIVSRDKRDRRDYEQISNLAKRMGLYSELYGKVVVASKVPLPNYRPDLDDKRPQREVVIPLSLQRRVEGLLQEHLDRVMLNSGKQNDGSDDAKPIDQVKDVNLDENTDSFVDGSVMEKVLQRRSLRMRNMQRTWRESPEGKKMLDFRRSLPAFKERERLLQAIAQNQVIVISGETGCGKTTQLPQYILESEIESGRGAFCSIICTQPRRISAMAVAERVSAERGEPLGDTVGYKVRLEGMKGKNTHLLFCTSGILLRRLLSDRNLNGITHVFVDEIHERGMNEDFLLIVLKDLLPRRRDLRLVLMSATLNAELFSSYFGGAPTFHIPGFTYPVRAHFLEDVLEMTGYKLTSFNQIDDYGQDKMWKTQKQLVPRKRKSQITALVEDALNKSSFEKYSSRTRDSLACWMPECIGFNLIEAVLCHICRKERPGAVLVFMTGWEDISCLRDQLKAHPLLGDPNRVLLLTCHGSMATSEQKLIFEKPPPNVRKIVLATNMAEASITINDVVFVVDCGKAKETTYDALNNTPCLLPSWISQASARQRRGRAGRVLPGECFHLYPNCVYEAFSEYQLPELLRTPLNSLCLQIKSLQVESIGNFLSSALQPPKPLAVQNAVDFLKMIGSLDEKESLTNLGKFLSMLPVDPKLGKMLIMGAVFRCFDPVLTVVSGLSVRDPFLLPQDKKDLAGTAKSRFSAKDYSDHMALVRAYEGWKDAEREGSAYEYCWRNFLSAQTLQAIHSLRKQFSFILKDAGLVDADASINNRLSHNQSLVRAIICSGLFPGIASVVVSTEKHPCLLKQWMMARFYSMRILSMHVTRQFLTHGWCLVKK</sequence>
<dbReference type="Pfam" id="PF00270">
    <property type="entry name" value="DEAD"/>
    <property type="match status" value="1"/>
</dbReference>
<dbReference type="GO" id="GO:0005524">
    <property type="term" value="F:ATP binding"/>
    <property type="evidence" value="ECO:0007669"/>
    <property type="project" value="UniProtKB-KW"/>
</dbReference>
<evidence type="ECO:0000256" key="8">
    <source>
        <dbReference type="ARBA" id="ARBA00060772"/>
    </source>
</evidence>
<dbReference type="InterPro" id="IPR011545">
    <property type="entry name" value="DEAD/DEAH_box_helicase_dom"/>
</dbReference>
<comment type="catalytic activity">
    <reaction evidence="7">
        <text>ATP + H2O = ADP + phosphate + H(+)</text>
        <dbReference type="Rhea" id="RHEA:13065"/>
        <dbReference type="ChEBI" id="CHEBI:15377"/>
        <dbReference type="ChEBI" id="CHEBI:15378"/>
        <dbReference type="ChEBI" id="CHEBI:30616"/>
        <dbReference type="ChEBI" id="CHEBI:43474"/>
        <dbReference type="ChEBI" id="CHEBI:456216"/>
        <dbReference type="EC" id="3.6.4.13"/>
    </reaction>
</comment>
<dbReference type="Proteomes" id="UP001324115">
    <property type="component" value="Unassembled WGS sequence"/>
</dbReference>
<evidence type="ECO:0000256" key="1">
    <source>
        <dbReference type="ARBA" id="ARBA00012552"/>
    </source>
</evidence>
<organism evidence="11 12">
    <name type="scientific">Quercus rubra</name>
    <name type="common">Northern red oak</name>
    <name type="synonym">Quercus borealis</name>
    <dbReference type="NCBI Taxonomy" id="3512"/>
    <lineage>
        <taxon>Eukaryota</taxon>
        <taxon>Viridiplantae</taxon>
        <taxon>Streptophyta</taxon>
        <taxon>Embryophyta</taxon>
        <taxon>Tracheophyta</taxon>
        <taxon>Spermatophyta</taxon>
        <taxon>Magnoliopsida</taxon>
        <taxon>eudicotyledons</taxon>
        <taxon>Gunneridae</taxon>
        <taxon>Pentapetalae</taxon>
        <taxon>rosids</taxon>
        <taxon>fabids</taxon>
        <taxon>Fagales</taxon>
        <taxon>Fagaceae</taxon>
        <taxon>Quercus</taxon>
    </lineage>
</organism>
<feature type="domain" description="Helicase C-terminal" evidence="10">
    <location>
        <begin position="529"/>
        <end position="703"/>
    </location>
</feature>
<comment type="caution">
    <text evidence="11">The sequence shown here is derived from an EMBL/GenBank/DDBJ whole genome shotgun (WGS) entry which is preliminary data.</text>
</comment>
<dbReference type="SMART" id="SM00487">
    <property type="entry name" value="DEXDc"/>
    <property type="match status" value="1"/>
</dbReference>
<dbReference type="FunFam" id="3.40.50.300:FF:000480">
    <property type="entry name" value="DExH-box ATP-dependent RNA helicase DExH3"/>
    <property type="match status" value="1"/>
</dbReference>
<dbReference type="SMART" id="SM00490">
    <property type="entry name" value="HELICc"/>
    <property type="match status" value="1"/>
</dbReference>
<dbReference type="InterPro" id="IPR007502">
    <property type="entry name" value="Helicase-assoc_dom"/>
</dbReference>
<evidence type="ECO:0000256" key="6">
    <source>
        <dbReference type="ARBA" id="ARBA00022884"/>
    </source>
</evidence>
<proteinExistence type="inferred from homology"/>
<keyword evidence="5" id="KW-0067">ATP-binding</keyword>
<dbReference type="GO" id="GO:0016787">
    <property type="term" value="F:hydrolase activity"/>
    <property type="evidence" value="ECO:0007669"/>
    <property type="project" value="UniProtKB-KW"/>
</dbReference>
<evidence type="ECO:0000259" key="10">
    <source>
        <dbReference type="PROSITE" id="PS51194"/>
    </source>
</evidence>
<dbReference type="SMART" id="SM00847">
    <property type="entry name" value="HA2"/>
    <property type="match status" value="1"/>
</dbReference>
<evidence type="ECO:0000256" key="7">
    <source>
        <dbReference type="ARBA" id="ARBA00047984"/>
    </source>
</evidence>
<dbReference type="InterPro" id="IPR014001">
    <property type="entry name" value="Helicase_ATP-bd"/>
</dbReference>